<feature type="transmembrane region" description="Helical" evidence="9">
    <location>
        <begin position="109"/>
        <end position="130"/>
    </location>
</feature>
<comment type="caution">
    <text evidence="9">Lacks conserved residue(s) required for the propagation of feature annotation.</text>
</comment>
<keyword evidence="4 9" id="KW-0460">Magnesium</keyword>
<keyword evidence="2 9" id="KW-0813">Transport</keyword>
<dbReference type="GO" id="GO:0000287">
    <property type="term" value="F:magnesium ion binding"/>
    <property type="evidence" value="ECO:0007669"/>
    <property type="project" value="UniProtKB-UniRule"/>
</dbReference>
<keyword evidence="3 9" id="KW-0812">Transmembrane</keyword>
<keyword evidence="5 9" id="KW-1278">Translocase</keyword>
<name>A0A7H1Q0S3_9ACTN</name>
<evidence type="ECO:0000256" key="5">
    <source>
        <dbReference type="ARBA" id="ARBA00022967"/>
    </source>
</evidence>
<accession>A0A7H1Q0S3</accession>
<dbReference type="GO" id="GO:0009678">
    <property type="term" value="F:diphosphate hydrolysis-driven proton transmembrane transporter activity"/>
    <property type="evidence" value="ECO:0007669"/>
    <property type="project" value="UniProtKB-UniRule"/>
</dbReference>
<evidence type="ECO:0000256" key="7">
    <source>
        <dbReference type="ARBA" id="ARBA00023065"/>
    </source>
</evidence>
<dbReference type="GO" id="GO:0004427">
    <property type="term" value="F:inorganic diphosphate phosphatase activity"/>
    <property type="evidence" value="ECO:0007669"/>
    <property type="project" value="UniProtKB-UniRule"/>
</dbReference>
<dbReference type="Proteomes" id="UP000516422">
    <property type="component" value="Chromosome"/>
</dbReference>
<evidence type="ECO:0000256" key="8">
    <source>
        <dbReference type="ARBA" id="ARBA00023136"/>
    </source>
</evidence>
<dbReference type="GO" id="GO:0012505">
    <property type="term" value="C:endomembrane system"/>
    <property type="evidence" value="ECO:0007669"/>
    <property type="project" value="UniProtKB-SubCell"/>
</dbReference>
<feature type="transmembrane region" description="Helical" evidence="9">
    <location>
        <begin position="417"/>
        <end position="444"/>
    </location>
</feature>
<reference evidence="10 11" key="1">
    <citation type="submission" date="2020-04" db="EMBL/GenBank/DDBJ databases">
        <title>Characterization and engineering of Streptomyces griseofuscus DSM40191 as a potential heterologous host for expression of BGCs.</title>
        <authorList>
            <person name="Gren T."/>
            <person name="Whitford C.M."/>
            <person name="Mohite O.S."/>
            <person name="Joergensen T.S."/>
            <person name="Nielsen J.B."/>
            <person name="Lee S.Y."/>
            <person name="Weber T."/>
        </authorList>
    </citation>
    <scope>NUCLEOTIDE SEQUENCE [LARGE SCALE GENOMIC DNA]</scope>
    <source>
        <strain evidence="10 11">DSM 40191</strain>
    </source>
</reference>
<dbReference type="AlphaFoldDB" id="A0A7H1Q0S3"/>
<proteinExistence type="inferred from homology"/>
<dbReference type="Pfam" id="PF03030">
    <property type="entry name" value="H_PPase"/>
    <property type="match status" value="1"/>
</dbReference>
<comment type="cofactor">
    <cofactor evidence="9">
        <name>Mg(2+)</name>
        <dbReference type="ChEBI" id="CHEBI:18420"/>
    </cofactor>
</comment>
<feature type="transmembrane region" description="Helical" evidence="9">
    <location>
        <begin position="754"/>
        <end position="774"/>
    </location>
</feature>
<feature type="transmembrane region" description="Helical" evidence="9">
    <location>
        <begin position="268"/>
        <end position="286"/>
    </location>
</feature>
<feature type="transmembrane region" description="Helical" evidence="9">
    <location>
        <begin position="292"/>
        <end position="313"/>
    </location>
</feature>
<feature type="transmembrane region" description="Helical" evidence="9">
    <location>
        <begin position="570"/>
        <end position="591"/>
    </location>
</feature>
<feature type="transmembrane region" description="Helical" evidence="9">
    <location>
        <begin position="662"/>
        <end position="679"/>
    </location>
</feature>
<comment type="subcellular location">
    <subcellularLocation>
        <location evidence="9">Cell membrane</location>
        <topology evidence="9">Multi-pass membrane protein</topology>
    </subcellularLocation>
    <subcellularLocation>
        <location evidence="1">Endomembrane system</location>
        <topology evidence="1">Multi-pass membrane protein</topology>
    </subcellularLocation>
</comment>
<feature type="transmembrane region" description="Helical" evidence="9">
    <location>
        <begin position="728"/>
        <end position="748"/>
    </location>
</feature>
<dbReference type="PIRSF" id="PIRSF001265">
    <property type="entry name" value="H+-PPase"/>
    <property type="match status" value="1"/>
</dbReference>
<feature type="transmembrane region" description="Helical" evidence="9">
    <location>
        <begin position="636"/>
        <end position="656"/>
    </location>
</feature>
<dbReference type="EMBL" id="CP051006">
    <property type="protein sequence ID" value="QNT93903.1"/>
    <property type="molecule type" value="Genomic_DNA"/>
</dbReference>
<feature type="transmembrane region" description="Helical" evidence="9">
    <location>
        <begin position="519"/>
        <end position="536"/>
    </location>
</feature>
<feature type="transmembrane region" description="Helical" evidence="9">
    <location>
        <begin position="171"/>
        <end position="192"/>
    </location>
</feature>
<sequence length="802" mass="81826">MAGLSYPSELDHPTYLAAAVLTNGNRVIVAVIAAVALAALVVAGILVRQVLAAGEGTDSMKKIAEAVQEGAKAYLARQLRTLGVFAVVVFFLLLLLPADDWNQRAGRSVFFLIGAVFSAATGYIGMWLAVRSNVRVAAAAREATPGEGEPEKDLTTVSHTAMKIAFRTGGVVGMFTVGLGLLGASCVVLVYAADAPKVLEGFGLGAALIAMFMRVGGGIFTKAADVGADLVGKVEQGIPEDDPRNAATIADNVGDNVGDCAGMAADLFESYAVTLVAALILGKVAFGDSGLAFPLLVPAIGVITAMIGIFAVVPRRTDRSGMTAINRGFFISAVISLALVAVAVFVYLPSSYADLSGVTDAAIKAKDGDPRILALVAVAIGILLAAVIQQLTGYFTETNRRPVRDIGKTSLTGPATVVLSGISLGLESAVYTALLIALSVYGAFLLGGTSIMLALFAVALAGTGLLTTVGVIVAMDTFGPVSDNAQGIAEMSGDVEGAGAQVLTNLDAVGNTTKAITKGIAIATAVLAASALFGSYRDAITTNVQDVGEKLSGPGAPLSLSLDISQPNNLVGLIAGAAVVFLFSGLAINAVSRSAGSVVFEVRRQFREKPGIMDYTETPEYGKVVDICTKDALRELATPGLLAVMAPIFVGFTLGVGSLGSYLAGAIGAGTLMAVFLANSGGAWDNAKKLVEDGHHGGKGSEAHAATVIGDTVGDPFKDTAGPAINPLLKVMNLVSLLIAPAVIKFSYGHDKNLGVRIGVAVLALLVISTAVYISKRRGIAVGDEEESAERVANSADAAVVS</sequence>
<dbReference type="PANTHER" id="PTHR31998">
    <property type="entry name" value="K(+)-INSENSITIVE PYROPHOSPHATE-ENERGIZED PROTON PUMP"/>
    <property type="match status" value="1"/>
</dbReference>
<dbReference type="GeneID" id="91463178"/>
<dbReference type="InterPro" id="IPR004131">
    <property type="entry name" value="PPase-energised_H-pump"/>
</dbReference>
<keyword evidence="8 9" id="KW-0472">Membrane</keyword>
<evidence type="ECO:0000256" key="6">
    <source>
        <dbReference type="ARBA" id="ARBA00022989"/>
    </source>
</evidence>
<evidence type="ECO:0000256" key="2">
    <source>
        <dbReference type="ARBA" id="ARBA00022448"/>
    </source>
</evidence>
<dbReference type="NCBIfam" id="TIGR01104">
    <property type="entry name" value="V_PPase"/>
    <property type="match status" value="1"/>
</dbReference>
<keyword evidence="7 9" id="KW-0406">Ion transport</keyword>
<dbReference type="EC" id="7.1.3.1" evidence="9"/>
<feature type="transmembrane region" description="Helical" evidence="9">
    <location>
        <begin position="79"/>
        <end position="97"/>
    </location>
</feature>
<feature type="transmembrane region" description="Helical" evidence="9">
    <location>
        <begin position="325"/>
        <end position="348"/>
    </location>
</feature>
<dbReference type="KEGG" id="sgf:HEP81_03603"/>
<keyword evidence="9" id="KW-0375">Hydrogen ion transport</keyword>
<comment type="similarity">
    <text evidence="9">Belongs to the H(+)-translocating pyrophosphatase (TC 3.A.10) family. K(+)-insensitive subfamily.</text>
</comment>
<gene>
    <name evidence="9" type="primary">hppA</name>
    <name evidence="10" type="ORF">HEP81_03603</name>
</gene>
<dbReference type="NCBIfam" id="NF001960">
    <property type="entry name" value="PRK00733.3-5"/>
    <property type="match status" value="1"/>
</dbReference>
<evidence type="ECO:0000256" key="9">
    <source>
        <dbReference type="HAMAP-Rule" id="MF_01129"/>
    </source>
</evidence>
<dbReference type="RefSeq" id="WP_037663068.1">
    <property type="nucleotide sequence ID" value="NZ_CP051006.1"/>
</dbReference>
<evidence type="ECO:0000313" key="10">
    <source>
        <dbReference type="EMBL" id="QNT93903.1"/>
    </source>
</evidence>
<feature type="transmembrane region" description="Helical" evidence="9">
    <location>
        <begin position="450"/>
        <end position="474"/>
    </location>
</feature>
<feature type="transmembrane region" description="Helical" evidence="9">
    <location>
        <begin position="198"/>
        <end position="215"/>
    </location>
</feature>
<organism evidence="10 11">
    <name type="scientific">Streptomyces griseofuscus</name>
    <dbReference type="NCBI Taxonomy" id="146922"/>
    <lineage>
        <taxon>Bacteria</taxon>
        <taxon>Bacillati</taxon>
        <taxon>Actinomycetota</taxon>
        <taxon>Actinomycetes</taxon>
        <taxon>Kitasatosporales</taxon>
        <taxon>Streptomycetaceae</taxon>
        <taxon>Streptomyces</taxon>
    </lineage>
</organism>
<dbReference type="GO" id="GO:0005886">
    <property type="term" value="C:plasma membrane"/>
    <property type="evidence" value="ECO:0007669"/>
    <property type="project" value="UniProtKB-SubCell"/>
</dbReference>
<evidence type="ECO:0000313" key="11">
    <source>
        <dbReference type="Proteomes" id="UP000516422"/>
    </source>
</evidence>
<feature type="site" description="Determinant of potassium independence" evidence="9">
    <location>
        <position position="514"/>
    </location>
</feature>
<evidence type="ECO:0000256" key="1">
    <source>
        <dbReference type="ARBA" id="ARBA00004127"/>
    </source>
</evidence>
<keyword evidence="6 9" id="KW-1133">Transmembrane helix</keyword>
<dbReference type="NCBIfam" id="NF001952">
    <property type="entry name" value="PRK00733.1-4"/>
    <property type="match status" value="1"/>
</dbReference>
<evidence type="ECO:0000256" key="4">
    <source>
        <dbReference type="ARBA" id="ARBA00022842"/>
    </source>
</evidence>
<feature type="transmembrane region" description="Helical" evidence="9">
    <location>
        <begin position="372"/>
        <end position="396"/>
    </location>
</feature>
<comment type="catalytic activity">
    <reaction evidence="9">
        <text>diphosphate + H2O + H(+)(in) = 2 phosphate + 2 H(+)(out)</text>
        <dbReference type="Rhea" id="RHEA:13973"/>
        <dbReference type="ChEBI" id="CHEBI:15377"/>
        <dbReference type="ChEBI" id="CHEBI:15378"/>
        <dbReference type="ChEBI" id="CHEBI:33019"/>
        <dbReference type="ChEBI" id="CHEBI:43474"/>
        <dbReference type="EC" id="7.1.3.1"/>
    </reaction>
</comment>
<keyword evidence="9" id="KW-1003">Cell membrane</keyword>
<comment type="function">
    <text evidence="9">Proton pump that utilizes the energy of pyrophosphate hydrolysis as the driving force for proton movement across the membrane. Generates a proton motive force.</text>
</comment>
<protein>
    <recommendedName>
        <fullName evidence="9">K(+)-insensitive pyrophosphate-energized proton pump</fullName>
        <ecNumber evidence="9">7.1.3.1</ecNumber>
    </recommendedName>
    <alternativeName>
        <fullName evidence="9">Membrane-bound proton-translocating pyrophosphatase</fullName>
    </alternativeName>
    <alternativeName>
        <fullName evidence="9">Pyrophosphate-energized inorganic pyrophosphatase</fullName>
        <shortName evidence="9">H(+)-PPase</shortName>
    </alternativeName>
</protein>
<comment type="subunit">
    <text evidence="9">Homodimer.</text>
</comment>
<feature type="transmembrane region" description="Helical" evidence="9">
    <location>
        <begin position="27"/>
        <end position="51"/>
    </location>
</feature>
<evidence type="ECO:0000256" key="3">
    <source>
        <dbReference type="ARBA" id="ARBA00022692"/>
    </source>
</evidence>
<dbReference type="HAMAP" id="MF_01129">
    <property type="entry name" value="PPase_energized_pump"/>
    <property type="match status" value="1"/>
</dbReference>